<evidence type="ECO:0000256" key="1">
    <source>
        <dbReference type="ARBA" id="ARBA00009481"/>
    </source>
</evidence>
<sequence>MTDELDPRQGPRRRVAHVITRSDAVGGAQVVVELLARGMLEAGHTVRVFVGGEGPFLDRLDRAGVPYEPLQHLVRAIDPTRDLRALFELRQALGRFDPDVVSAHSTKAGWFGRLAGRSLGVATVYTVHGWVFGWQPGPRMMIARALETLTAPLADAIIAVSAADLQRGVDLRVAPARKFHLVHNAIPDLPEALRADPSRSPARIIAVSRLQAPKDPLTLIEGLGRLETRAPKLSWELELIGDGPLDSRVREAVARHRLGDRVSLLGSRDDVPERLAKGQIFVLSSTHEGFPISTLEAMRAGLPVVASHVGGVAEAVVSGETGALIPASNPDALADALEPLIVDAELRGRQGAAGRAAYERAFTFETQLRRSWAVYERAIRARESAASPRPRAS</sequence>
<dbReference type="Pfam" id="PF13439">
    <property type="entry name" value="Glyco_transf_4"/>
    <property type="match status" value="1"/>
</dbReference>
<dbReference type="Pfam" id="PF13692">
    <property type="entry name" value="Glyco_trans_1_4"/>
    <property type="match status" value="1"/>
</dbReference>
<feature type="domain" description="Glycosyltransferase subfamily 4-like N-terminal" evidence="4">
    <location>
        <begin position="25"/>
        <end position="186"/>
    </location>
</feature>
<dbReference type="InterPro" id="IPR028098">
    <property type="entry name" value="Glyco_trans_4-like_N"/>
</dbReference>
<comment type="similarity">
    <text evidence="1">Belongs to the glycosyltransferase group 1 family. Glycosyltransferase 4 subfamily.</text>
</comment>
<keyword evidence="3 5" id="KW-0808">Transferase</keyword>
<evidence type="ECO:0000313" key="6">
    <source>
        <dbReference type="Proteomes" id="UP000237968"/>
    </source>
</evidence>
<dbReference type="EMBL" id="PVNK01000081">
    <property type="protein sequence ID" value="PRQ03467.1"/>
    <property type="molecule type" value="Genomic_DNA"/>
</dbReference>
<evidence type="ECO:0000256" key="3">
    <source>
        <dbReference type="ARBA" id="ARBA00022679"/>
    </source>
</evidence>
<dbReference type="AlphaFoldDB" id="A0A2S9YEB6"/>
<dbReference type="Proteomes" id="UP000237968">
    <property type="component" value="Unassembled WGS sequence"/>
</dbReference>
<dbReference type="SUPFAM" id="SSF53756">
    <property type="entry name" value="UDP-Glycosyltransferase/glycogen phosphorylase"/>
    <property type="match status" value="1"/>
</dbReference>
<dbReference type="GO" id="GO:0016757">
    <property type="term" value="F:glycosyltransferase activity"/>
    <property type="evidence" value="ECO:0007669"/>
    <property type="project" value="UniProtKB-KW"/>
</dbReference>
<accession>A0A2S9YEB6</accession>
<evidence type="ECO:0000313" key="5">
    <source>
        <dbReference type="EMBL" id="PRQ03467.1"/>
    </source>
</evidence>
<protein>
    <submittedName>
        <fullName evidence="5">Diphospho-undecaprenol 4-alpha-N-acetylgalactosaminyltransferase</fullName>
        <ecNumber evidence="5">2.4.1.291</ecNumber>
    </submittedName>
</protein>
<dbReference type="RefSeq" id="WP_106390967.1">
    <property type="nucleotide sequence ID" value="NZ_PVNK01000081.1"/>
</dbReference>
<evidence type="ECO:0000259" key="4">
    <source>
        <dbReference type="Pfam" id="PF13439"/>
    </source>
</evidence>
<comment type="caution">
    <text evidence="5">The sequence shown here is derived from an EMBL/GenBank/DDBJ whole genome shotgun (WGS) entry which is preliminary data.</text>
</comment>
<dbReference type="Gene3D" id="3.40.50.2000">
    <property type="entry name" value="Glycogen Phosphorylase B"/>
    <property type="match status" value="2"/>
</dbReference>
<dbReference type="PANTHER" id="PTHR12526">
    <property type="entry name" value="GLYCOSYLTRANSFERASE"/>
    <property type="match status" value="1"/>
</dbReference>
<name>A0A2S9YEB6_9BACT</name>
<proteinExistence type="inferred from homology"/>
<dbReference type="OrthoDB" id="9803091at2"/>
<dbReference type="PANTHER" id="PTHR12526:SF640">
    <property type="entry name" value="COLANIC ACID BIOSYNTHESIS GLYCOSYLTRANSFERASE WCAL-RELATED"/>
    <property type="match status" value="1"/>
</dbReference>
<dbReference type="EC" id="2.4.1.291" evidence="5"/>
<evidence type="ECO:0000256" key="2">
    <source>
        <dbReference type="ARBA" id="ARBA00022676"/>
    </source>
</evidence>
<gene>
    <name evidence="5" type="primary">pglJ</name>
    <name evidence="5" type="ORF">ENSA5_14970</name>
</gene>
<keyword evidence="2 5" id="KW-0328">Glycosyltransferase</keyword>
<keyword evidence="6" id="KW-1185">Reference proteome</keyword>
<dbReference type="CDD" id="cd03808">
    <property type="entry name" value="GT4_CapM-like"/>
    <property type="match status" value="1"/>
</dbReference>
<reference evidence="5 6" key="1">
    <citation type="submission" date="2018-03" db="EMBL/GenBank/DDBJ databases">
        <title>Draft Genome Sequences of the Obligatory Marine Myxobacteria Enhygromyxa salina SWB005.</title>
        <authorList>
            <person name="Poehlein A."/>
            <person name="Moghaddam J.A."/>
            <person name="Harms H."/>
            <person name="Alanjari M."/>
            <person name="Koenig G.M."/>
            <person name="Daniel R."/>
            <person name="Schaeberle T.F."/>
        </authorList>
    </citation>
    <scope>NUCLEOTIDE SEQUENCE [LARGE SCALE GENOMIC DNA]</scope>
    <source>
        <strain evidence="5 6">SWB005</strain>
    </source>
</reference>
<organism evidence="5 6">
    <name type="scientific">Enhygromyxa salina</name>
    <dbReference type="NCBI Taxonomy" id="215803"/>
    <lineage>
        <taxon>Bacteria</taxon>
        <taxon>Pseudomonadati</taxon>
        <taxon>Myxococcota</taxon>
        <taxon>Polyangia</taxon>
        <taxon>Nannocystales</taxon>
        <taxon>Nannocystaceae</taxon>
        <taxon>Enhygromyxa</taxon>
    </lineage>
</organism>